<dbReference type="InterPro" id="IPR050329">
    <property type="entry name" value="GLI_C2H2-zinc-finger"/>
</dbReference>
<dbReference type="InterPro" id="IPR036236">
    <property type="entry name" value="Znf_C2H2_sf"/>
</dbReference>
<evidence type="ECO:0000256" key="4">
    <source>
        <dbReference type="ARBA" id="ARBA00022833"/>
    </source>
</evidence>
<dbReference type="AlphaFoldDB" id="A0A8S4PH35"/>
<feature type="compositionally biased region" description="Basic and acidic residues" evidence="6">
    <location>
        <begin position="54"/>
        <end position="67"/>
    </location>
</feature>
<accession>A0A8S4PH35</accession>
<keyword evidence="1" id="KW-0479">Metal-binding</keyword>
<feature type="domain" description="C2H2-type" evidence="7">
    <location>
        <begin position="187"/>
        <end position="217"/>
    </location>
</feature>
<keyword evidence="3 5" id="KW-0863">Zinc-finger</keyword>
<dbReference type="OrthoDB" id="6334376at2759"/>
<keyword evidence="4" id="KW-0862">Zinc</keyword>
<dbReference type="GO" id="GO:0045944">
    <property type="term" value="P:positive regulation of transcription by RNA polymerase II"/>
    <property type="evidence" value="ECO:0007669"/>
    <property type="project" value="UniProtKB-ARBA"/>
</dbReference>
<feature type="domain" description="C2H2-type" evidence="7">
    <location>
        <begin position="353"/>
        <end position="383"/>
    </location>
</feature>
<dbReference type="PANTHER" id="PTHR19818">
    <property type="entry name" value="ZINC FINGER PROTEIN ZIC AND GLI"/>
    <property type="match status" value="1"/>
</dbReference>
<comment type="caution">
    <text evidence="8">The sequence shown here is derived from an EMBL/GenBank/DDBJ whole genome shotgun (WGS) entry which is preliminary data.</text>
</comment>
<dbReference type="EMBL" id="CAIIXF020000008">
    <property type="protein sequence ID" value="CAH1792569.1"/>
    <property type="molecule type" value="Genomic_DNA"/>
</dbReference>
<protein>
    <recommendedName>
        <fullName evidence="7">C2H2-type domain-containing protein</fullName>
    </recommendedName>
</protein>
<gene>
    <name evidence="8" type="ORF">OFUS_LOCUS17519</name>
</gene>
<dbReference type="InterPro" id="IPR013087">
    <property type="entry name" value="Znf_C2H2_type"/>
</dbReference>
<sequence>SGSEAPCVETKNPLDDTVHYADELVEIKKEPSDPTPTLEMSELTGDVSELTGDVSERTGDVSERTGDVSELTGDVSESTGDVSELKGNKQELFKNTSPAFPERMEDSPELLQSTPVPETFKHSGYSQELLQNTSKSGDIKQFRCAYPECGMKFSRKFNLNRHHKKCHLEIKQELLQNTPISGGRKILRCLNPECGKIFSSKFNLKRHLKRFHSELKEINQELFQNTTKSGRIKTFKQELSENTSADLPELVKDSQELFPNTLTPKKSELSGGKQKLFQNTGKSRRKGILKCANPKCEKKFSSKFNLKRHLKRFHPELKEIKQELFQNTTTSKKSSGDTQKLFQNTLNSGKIILRCANPECGKKFSSKFNLKRHQKRFHVSVDGFHPESERKSSSKFNLNKHQKGFPVCDEIMGSRQELTIKKSDKILCELCATPISQMSGYRKHMKSKHGMGLFTCDICKRQFVGKGALSEHISLVHVGVDPFLCEQPDCGKCFSNEFSLKRHQKRYHSLYDECSDTPFHCAALSCGKSFSTRFNLNRHQRNQHGIHDIDEYSEAVKKEEEPEITAADVE</sequence>
<feature type="non-terminal residue" evidence="8">
    <location>
        <position position="1"/>
    </location>
</feature>
<feature type="domain" description="C2H2-type" evidence="7">
    <location>
        <begin position="519"/>
        <end position="544"/>
    </location>
</feature>
<feature type="domain" description="C2H2-type" evidence="7">
    <location>
        <begin position="483"/>
        <end position="513"/>
    </location>
</feature>
<name>A0A8S4PH35_OWEFU</name>
<evidence type="ECO:0000256" key="1">
    <source>
        <dbReference type="ARBA" id="ARBA00022723"/>
    </source>
</evidence>
<feature type="domain" description="C2H2-type" evidence="7">
    <location>
        <begin position="142"/>
        <end position="172"/>
    </location>
</feature>
<dbReference type="GO" id="GO:0000978">
    <property type="term" value="F:RNA polymerase II cis-regulatory region sequence-specific DNA binding"/>
    <property type="evidence" value="ECO:0007669"/>
    <property type="project" value="TreeGrafter"/>
</dbReference>
<dbReference type="SMART" id="SM00355">
    <property type="entry name" value="ZnF_C2H2"/>
    <property type="match status" value="8"/>
</dbReference>
<dbReference type="GO" id="GO:0000981">
    <property type="term" value="F:DNA-binding transcription factor activity, RNA polymerase II-specific"/>
    <property type="evidence" value="ECO:0007669"/>
    <property type="project" value="TreeGrafter"/>
</dbReference>
<dbReference type="Gene3D" id="3.30.160.60">
    <property type="entry name" value="Classic Zinc Finger"/>
    <property type="match status" value="7"/>
</dbReference>
<feature type="domain" description="C2H2-type" evidence="7">
    <location>
        <begin position="289"/>
        <end position="319"/>
    </location>
</feature>
<evidence type="ECO:0000256" key="6">
    <source>
        <dbReference type="SAM" id="MobiDB-lite"/>
    </source>
</evidence>
<evidence type="ECO:0000256" key="2">
    <source>
        <dbReference type="ARBA" id="ARBA00022737"/>
    </source>
</evidence>
<dbReference type="Pfam" id="PF00096">
    <property type="entry name" value="zf-C2H2"/>
    <property type="match status" value="6"/>
</dbReference>
<reference evidence="8" key="1">
    <citation type="submission" date="2022-03" db="EMBL/GenBank/DDBJ databases">
        <authorList>
            <person name="Martin C."/>
        </authorList>
    </citation>
    <scope>NUCLEOTIDE SEQUENCE</scope>
</reference>
<dbReference type="GO" id="GO:0008270">
    <property type="term" value="F:zinc ion binding"/>
    <property type="evidence" value="ECO:0007669"/>
    <property type="project" value="UniProtKB-KW"/>
</dbReference>
<organism evidence="8 9">
    <name type="scientific">Owenia fusiformis</name>
    <name type="common">Polychaete worm</name>
    <dbReference type="NCBI Taxonomy" id="6347"/>
    <lineage>
        <taxon>Eukaryota</taxon>
        <taxon>Metazoa</taxon>
        <taxon>Spiralia</taxon>
        <taxon>Lophotrochozoa</taxon>
        <taxon>Annelida</taxon>
        <taxon>Polychaeta</taxon>
        <taxon>Sedentaria</taxon>
        <taxon>Canalipalpata</taxon>
        <taxon>Sabellida</taxon>
        <taxon>Oweniida</taxon>
        <taxon>Oweniidae</taxon>
        <taxon>Owenia</taxon>
    </lineage>
</organism>
<feature type="domain" description="C2H2-type" evidence="7">
    <location>
        <begin position="454"/>
        <end position="482"/>
    </location>
</feature>
<keyword evidence="2" id="KW-0677">Repeat</keyword>
<evidence type="ECO:0000256" key="3">
    <source>
        <dbReference type="ARBA" id="ARBA00022771"/>
    </source>
</evidence>
<dbReference type="PROSITE" id="PS00028">
    <property type="entry name" value="ZINC_FINGER_C2H2_1"/>
    <property type="match status" value="7"/>
</dbReference>
<evidence type="ECO:0000259" key="7">
    <source>
        <dbReference type="PROSITE" id="PS50157"/>
    </source>
</evidence>
<dbReference type="Proteomes" id="UP000749559">
    <property type="component" value="Unassembled WGS sequence"/>
</dbReference>
<dbReference type="PANTHER" id="PTHR19818:SF139">
    <property type="entry name" value="PAIR-RULE PROTEIN ODD-PAIRED"/>
    <property type="match status" value="1"/>
</dbReference>
<dbReference type="SUPFAM" id="SSF57667">
    <property type="entry name" value="beta-beta-alpha zinc fingers"/>
    <property type="match status" value="4"/>
</dbReference>
<evidence type="ECO:0000313" key="9">
    <source>
        <dbReference type="Proteomes" id="UP000749559"/>
    </source>
</evidence>
<keyword evidence="9" id="KW-1185">Reference proteome</keyword>
<evidence type="ECO:0000256" key="5">
    <source>
        <dbReference type="PROSITE-ProRule" id="PRU00042"/>
    </source>
</evidence>
<dbReference type="GO" id="GO:0005634">
    <property type="term" value="C:nucleus"/>
    <property type="evidence" value="ECO:0007669"/>
    <property type="project" value="UniProtKB-ARBA"/>
</dbReference>
<feature type="region of interest" description="Disordered" evidence="6">
    <location>
        <begin position="29"/>
        <end position="83"/>
    </location>
</feature>
<proteinExistence type="predicted"/>
<dbReference type="Gene3D" id="1.20.5.170">
    <property type="match status" value="1"/>
</dbReference>
<dbReference type="PROSITE" id="PS50157">
    <property type="entry name" value="ZINC_FINGER_C2H2_2"/>
    <property type="match status" value="7"/>
</dbReference>
<evidence type="ECO:0000313" key="8">
    <source>
        <dbReference type="EMBL" id="CAH1792569.1"/>
    </source>
</evidence>